<name>A0A2W7R0G9_9BACT</name>
<dbReference type="InterPro" id="IPR008775">
    <property type="entry name" value="Phytyl_CoA_dOase-like"/>
</dbReference>
<dbReference type="PANTHER" id="PTHR20883:SF49">
    <property type="entry name" value="PHYTANOYL-COA DIOXYGENASE"/>
    <property type="match status" value="1"/>
</dbReference>
<keyword evidence="2" id="KW-1185">Reference proteome</keyword>
<dbReference type="EMBL" id="QKZT01000024">
    <property type="protein sequence ID" value="PZX47559.1"/>
    <property type="molecule type" value="Genomic_DNA"/>
</dbReference>
<dbReference type="Pfam" id="PF05721">
    <property type="entry name" value="PhyH"/>
    <property type="match status" value="1"/>
</dbReference>
<proteinExistence type="predicted"/>
<reference evidence="1 2" key="1">
    <citation type="submission" date="2018-06" db="EMBL/GenBank/DDBJ databases">
        <title>Genomic Encyclopedia of Archaeal and Bacterial Type Strains, Phase II (KMG-II): from individual species to whole genera.</title>
        <authorList>
            <person name="Goeker M."/>
        </authorList>
    </citation>
    <scope>NUCLEOTIDE SEQUENCE [LARGE SCALE GENOMIC DNA]</scope>
    <source>
        <strain evidence="1 2">DSM 19830</strain>
    </source>
</reference>
<evidence type="ECO:0000313" key="1">
    <source>
        <dbReference type="EMBL" id="PZX47559.1"/>
    </source>
</evidence>
<dbReference type="Proteomes" id="UP000248882">
    <property type="component" value="Unassembled WGS sequence"/>
</dbReference>
<keyword evidence="1" id="KW-0560">Oxidoreductase</keyword>
<gene>
    <name evidence="1" type="ORF">LV85_03908</name>
</gene>
<comment type="caution">
    <text evidence="1">The sequence shown here is derived from an EMBL/GenBank/DDBJ whole genome shotgun (WGS) entry which is preliminary data.</text>
</comment>
<evidence type="ECO:0000313" key="2">
    <source>
        <dbReference type="Proteomes" id="UP000248882"/>
    </source>
</evidence>
<dbReference type="GO" id="GO:0005506">
    <property type="term" value="F:iron ion binding"/>
    <property type="evidence" value="ECO:0007669"/>
    <property type="project" value="UniProtKB-ARBA"/>
</dbReference>
<dbReference type="RefSeq" id="WP_317046472.1">
    <property type="nucleotide sequence ID" value="NZ_QKZT01000024.1"/>
</dbReference>
<dbReference type="GO" id="GO:0016706">
    <property type="term" value="F:2-oxoglutarate-dependent dioxygenase activity"/>
    <property type="evidence" value="ECO:0007669"/>
    <property type="project" value="UniProtKB-ARBA"/>
</dbReference>
<dbReference type="Gene3D" id="2.60.120.620">
    <property type="entry name" value="q2cbj1_9rhob like domain"/>
    <property type="match status" value="1"/>
</dbReference>
<sequence length="171" mass="19429">MGCERVRIYHDQALFKEAGGGITPWHADQYYWPIDTDNTITVWIPLQATPLEMGPLEFSAKSQQIVFGRDLQIGDESESKIKDNLRINNFEHVIEAFDLGEVSFHSGWVFHRAGANQTDQMRKVMTVIYMDAEAKLMNPKNDNQIHDWHTWCPGAKIGEVIDTELNPIAGG</sequence>
<dbReference type="SUPFAM" id="SSF51197">
    <property type="entry name" value="Clavaminate synthase-like"/>
    <property type="match status" value="1"/>
</dbReference>
<dbReference type="AlphaFoldDB" id="A0A2W7R0G9"/>
<accession>A0A2W7R0G9</accession>
<keyword evidence="1" id="KW-0223">Dioxygenase</keyword>
<protein>
    <submittedName>
        <fullName evidence="1">Phytanoyl-CoA dioxygenase PhyH</fullName>
    </submittedName>
</protein>
<organism evidence="1 2">
    <name type="scientific">Algoriphagus chordae</name>
    <dbReference type="NCBI Taxonomy" id="237019"/>
    <lineage>
        <taxon>Bacteria</taxon>
        <taxon>Pseudomonadati</taxon>
        <taxon>Bacteroidota</taxon>
        <taxon>Cytophagia</taxon>
        <taxon>Cytophagales</taxon>
        <taxon>Cyclobacteriaceae</taxon>
        <taxon>Algoriphagus</taxon>
    </lineage>
</organism>
<dbReference type="PANTHER" id="PTHR20883">
    <property type="entry name" value="PHYTANOYL-COA DIOXYGENASE DOMAIN CONTAINING 1"/>
    <property type="match status" value="1"/>
</dbReference>